<dbReference type="GO" id="GO:0005615">
    <property type="term" value="C:extracellular space"/>
    <property type="evidence" value="ECO:0007669"/>
    <property type="project" value="TreeGrafter"/>
</dbReference>
<dbReference type="Gene3D" id="2.30.180.10">
    <property type="entry name" value="FAS1 domain"/>
    <property type="match status" value="1"/>
</dbReference>
<evidence type="ECO:0000256" key="1">
    <source>
        <dbReference type="SAM" id="SignalP"/>
    </source>
</evidence>
<evidence type="ECO:0000259" key="2">
    <source>
        <dbReference type="PROSITE" id="PS50213"/>
    </source>
</evidence>
<dbReference type="AlphaFoldDB" id="A0A388JPC2"/>
<dbReference type="Pfam" id="PF02469">
    <property type="entry name" value="Fasciclin"/>
    <property type="match status" value="1"/>
</dbReference>
<keyword evidence="4" id="KW-1185">Reference proteome</keyword>
<dbReference type="OrthoDB" id="286301at2759"/>
<dbReference type="SMART" id="SM00554">
    <property type="entry name" value="FAS1"/>
    <property type="match status" value="1"/>
</dbReference>
<accession>A0A388JPC2</accession>
<dbReference type="PANTHER" id="PTHR10900:SF77">
    <property type="entry name" value="FI19380P1"/>
    <property type="match status" value="1"/>
</dbReference>
<dbReference type="InterPro" id="IPR050904">
    <property type="entry name" value="Adhesion/Biosynth-related"/>
</dbReference>
<dbReference type="Gramene" id="GBG59669">
    <property type="protein sequence ID" value="GBG59669"/>
    <property type="gene ID" value="CBR_g49934"/>
</dbReference>
<dbReference type="InterPro" id="IPR036378">
    <property type="entry name" value="FAS1_dom_sf"/>
</dbReference>
<protein>
    <recommendedName>
        <fullName evidence="2">FAS1 domain-containing protein</fullName>
    </recommendedName>
</protein>
<dbReference type="EMBL" id="BFEA01000005">
    <property type="protein sequence ID" value="GBG59669.1"/>
    <property type="molecule type" value="Genomic_DNA"/>
</dbReference>
<dbReference type="PANTHER" id="PTHR10900">
    <property type="entry name" value="PERIOSTIN-RELATED"/>
    <property type="match status" value="1"/>
</dbReference>
<proteinExistence type="predicted"/>
<feature type="chain" id="PRO_5017208604" description="FAS1 domain-containing protein" evidence="1">
    <location>
        <begin position="24"/>
        <end position="206"/>
    </location>
</feature>
<evidence type="ECO:0000313" key="4">
    <source>
        <dbReference type="Proteomes" id="UP000265515"/>
    </source>
</evidence>
<evidence type="ECO:0000313" key="3">
    <source>
        <dbReference type="EMBL" id="GBG59669.1"/>
    </source>
</evidence>
<dbReference type="InterPro" id="IPR000782">
    <property type="entry name" value="FAS1_domain"/>
</dbReference>
<name>A0A388JPC2_CHABU</name>
<reference evidence="3 4" key="1">
    <citation type="journal article" date="2018" name="Cell">
        <title>The Chara Genome: Secondary Complexity and Implications for Plant Terrestrialization.</title>
        <authorList>
            <person name="Nishiyama T."/>
            <person name="Sakayama H."/>
            <person name="Vries J.D."/>
            <person name="Buschmann H."/>
            <person name="Saint-Marcoux D."/>
            <person name="Ullrich K.K."/>
            <person name="Haas F.B."/>
            <person name="Vanderstraeten L."/>
            <person name="Becker D."/>
            <person name="Lang D."/>
            <person name="Vosolsobe S."/>
            <person name="Rombauts S."/>
            <person name="Wilhelmsson P.K.I."/>
            <person name="Janitza P."/>
            <person name="Kern R."/>
            <person name="Heyl A."/>
            <person name="Rumpler F."/>
            <person name="Villalobos L.I.A.C."/>
            <person name="Clay J.M."/>
            <person name="Skokan R."/>
            <person name="Toyoda A."/>
            <person name="Suzuki Y."/>
            <person name="Kagoshima H."/>
            <person name="Schijlen E."/>
            <person name="Tajeshwar N."/>
            <person name="Catarino B."/>
            <person name="Hetherington A.J."/>
            <person name="Saltykova A."/>
            <person name="Bonnot C."/>
            <person name="Breuninger H."/>
            <person name="Symeonidi A."/>
            <person name="Radhakrishnan G.V."/>
            <person name="Van Nieuwerburgh F."/>
            <person name="Deforce D."/>
            <person name="Chang C."/>
            <person name="Karol K.G."/>
            <person name="Hedrich R."/>
            <person name="Ulvskov P."/>
            <person name="Glockner G."/>
            <person name="Delwiche C.F."/>
            <person name="Petrasek J."/>
            <person name="Van de Peer Y."/>
            <person name="Friml J."/>
            <person name="Beilby M."/>
            <person name="Dolan L."/>
            <person name="Kohara Y."/>
            <person name="Sugano S."/>
            <person name="Fujiyama A."/>
            <person name="Delaux P.-M."/>
            <person name="Quint M."/>
            <person name="TheiBen G."/>
            <person name="Hagemann M."/>
            <person name="Harholt J."/>
            <person name="Dunand C."/>
            <person name="Zachgo S."/>
            <person name="Langdale J."/>
            <person name="Maumus F."/>
            <person name="Straeten D.V.D."/>
            <person name="Gould S.B."/>
            <person name="Rensing S.A."/>
        </authorList>
    </citation>
    <scope>NUCLEOTIDE SEQUENCE [LARGE SCALE GENOMIC DNA]</scope>
    <source>
        <strain evidence="3 4">S276</strain>
    </source>
</reference>
<feature type="signal peptide" evidence="1">
    <location>
        <begin position="1"/>
        <end position="23"/>
    </location>
</feature>
<organism evidence="3 4">
    <name type="scientific">Chara braunii</name>
    <name type="common">Braun's stonewort</name>
    <dbReference type="NCBI Taxonomy" id="69332"/>
    <lineage>
        <taxon>Eukaryota</taxon>
        <taxon>Viridiplantae</taxon>
        <taxon>Streptophyta</taxon>
        <taxon>Charophyceae</taxon>
        <taxon>Charales</taxon>
        <taxon>Characeae</taxon>
        <taxon>Chara</taxon>
    </lineage>
</organism>
<dbReference type="Proteomes" id="UP000265515">
    <property type="component" value="Unassembled WGS sequence"/>
</dbReference>
<feature type="domain" description="FAS1" evidence="2">
    <location>
        <begin position="36"/>
        <end position="176"/>
    </location>
</feature>
<keyword evidence="1" id="KW-0732">Signal</keyword>
<sequence>MKELRGRLGRAVVFLSLAVFVAAQVAPPYVPPVYAGQKLLDAIAKRGELSFFYGALVASRIDLTLVENVDRQPVTVFAPNNAAFQALDPELQACLQSEKGKLNILTQILTFHIAVGRNFTVDELKSVKELPTVMGMALDLEVALGGKILIEKTATIVGPNALSSYNATVHIIDDVMIPGNLVGNILTGCYGVPASSSLPMPSAGSF</sequence>
<comment type="caution">
    <text evidence="3">The sequence shown here is derived from an EMBL/GenBank/DDBJ whole genome shotgun (WGS) entry which is preliminary data.</text>
</comment>
<dbReference type="PROSITE" id="PS50213">
    <property type="entry name" value="FAS1"/>
    <property type="match status" value="1"/>
</dbReference>
<gene>
    <name evidence="3" type="ORF">CBR_g49934</name>
</gene>
<dbReference type="SUPFAM" id="SSF82153">
    <property type="entry name" value="FAS1 domain"/>
    <property type="match status" value="1"/>
</dbReference>